<dbReference type="EMBL" id="CCYD01003042">
    <property type="protein sequence ID" value="CEG48832.1"/>
    <property type="molecule type" value="Genomic_DNA"/>
</dbReference>
<reference evidence="2" key="1">
    <citation type="submission" date="2014-09" db="EMBL/GenBank/DDBJ databases">
        <authorList>
            <person name="Sharma Rahul"/>
            <person name="Thines Marco"/>
        </authorList>
    </citation>
    <scope>NUCLEOTIDE SEQUENCE [LARGE SCALE GENOMIC DNA]</scope>
</reference>
<evidence type="ECO:0000313" key="1">
    <source>
        <dbReference type="EMBL" id="CEG48832.1"/>
    </source>
</evidence>
<accession>A0A0P1B3I5</accession>
<dbReference type="RefSeq" id="XP_024585201.1">
    <property type="nucleotide sequence ID" value="XM_024719953.1"/>
</dbReference>
<dbReference type="Proteomes" id="UP000054928">
    <property type="component" value="Unassembled WGS sequence"/>
</dbReference>
<sequence length="60" mass="6669">MTFLIVPILHAETRKESCRFIKNDQAHETSRKLPPLTLPYEYSVTGSGPVGSPRMIPLSG</sequence>
<proteinExistence type="predicted"/>
<keyword evidence="2" id="KW-1185">Reference proteome</keyword>
<dbReference type="GeneID" id="36401687"/>
<evidence type="ECO:0000313" key="2">
    <source>
        <dbReference type="Proteomes" id="UP000054928"/>
    </source>
</evidence>
<organism evidence="1 2">
    <name type="scientific">Plasmopara halstedii</name>
    <name type="common">Downy mildew of sunflower</name>
    <dbReference type="NCBI Taxonomy" id="4781"/>
    <lineage>
        <taxon>Eukaryota</taxon>
        <taxon>Sar</taxon>
        <taxon>Stramenopiles</taxon>
        <taxon>Oomycota</taxon>
        <taxon>Peronosporomycetes</taxon>
        <taxon>Peronosporales</taxon>
        <taxon>Peronosporaceae</taxon>
        <taxon>Plasmopara</taxon>
    </lineage>
</organism>
<dbReference type="AlphaFoldDB" id="A0A0P1B3I5"/>
<name>A0A0P1B3I5_PLAHL</name>
<protein>
    <submittedName>
        <fullName evidence="1">Uncharacterized protein</fullName>
    </submittedName>
</protein>